<name>A0A8X6XT53_9ARAC</name>
<evidence type="ECO:0000313" key="2">
    <source>
        <dbReference type="EMBL" id="GFY59049.1"/>
    </source>
</evidence>
<dbReference type="AlphaFoldDB" id="A0A8X6XT53"/>
<dbReference type="Proteomes" id="UP000886998">
    <property type="component" value="Unassembled WGS sequence"/>
</dbReference>
<sequence>MSPRNSAKTTKYDCPESHSGNKYGPRRRSPSMLAHTLTNVPDVSAAELHRIDLEPHMAIVYPIMIETCFLSPQYMCNETIICVLLLQQLFTEGHAFLTVIWFQTLHGCMVSQTVKACAQYFYLKSSHGLMHGCLIRASFLSGAVLHPPVLPSGRSAVFQYREDWLLAIRFRYFAV</sequence>
<gene>
    <name evidence="2" type="primary">AVEN_200665_1</name>
    <name evidence="2" type="ORF">TNIN_414691</name>
</gene>
<comment type="caution">
    <text evidence="2">The sequence shown here is derived from an EMBL/GenBank/DDBJ whole genome shotgun (WGS) entry which is preliminary data.</text>
</comment>
<accession>A0A8X6XT53</accession>
<protein>
    <submittedName>
        <fullName evidence="2">Uncharacterized protein</fullName>
    </submittedName>
</protein>
<evidence type="ECO:0000313" key="3">
    <source>
        <dbReference type="Proteomes" id="UP000886998"/>
    </source>
</evidence>
<organism evidence="2 3">
    <name type="scientific">Trichonephila inaurata madagascariensis</name>
    <dbReference type="NCBI Taxonomy" id="2747483"/>
    <lineage>
        <taxon>Eukaryota</taxon>
        <taxon>Metazoa</taxon>
        <taxon>Ecdysozoa</taxon>
        <taxon>Arthropoda</taxon>
        <taxon>Chelicerata</taxon>
        <taxon>Arachnida</taxon>
        <taxon>Araneae</taxon>
        <taxon>Araneomorphae</taxon>
        <taxon>Entelegynae</taxon>
        <taxon>Araneoidea</taxon>
        <taxon>Nephilidae</taxon>
        <taxon>Trichonephila</taxon>
        <taxon>Trichonephila inaurata</taxon>
    </lineage>
</organism>
<proteinExistence type="predicted"/>
<feature type="region of interest" description="Disordered" evidence="1">
    <location>
        <begin position="1"/>
        <end position="29"/>
    </location>
</feature>
<reference evidence="2" key="1">
    <citation type="submission" date="2020-08" db="EMBL/GenBank/DDBJ databases">
        <title>Multicomponent nature underlies the extraordinary mechanical properties of spider dragline silk.</title>
        <authorList>
            <person name="Kono N."/>
            <person name="Nakamura H."/>
            <person name="Mori M."/>
            <person name="Yoshida Y."/>
            <person name="Ohtoshi R."/>
            <person name="Malay A.D."/>
            <person name="Moran D.A.P."/>
            <person name="Tomita M."/>
            <person name="Numata K."/>
            <person name="Arakawa K."/>
        </authorList>
    </citation>
    <scope>NUCLEOTIDE SEQUENCE</scope>
</reference>
<keyword evidence="3" id="KW-1185">Reference proteome</keyword>
<dbReference type="EMBL" id="BMAV01012403">
    <property type="protein sequence ID" value="GFY59049.1"/>
    <property type="molecule type" value="Genomic_DNA"/>
</dbReference>
<evidence type="ECO:0000256" key="1">
    <source>
        <dbReference type="SAM" id="MobiDB-lite"/>
    </source>
</evidence>